<keyword evidence="5" id="KW-0560">Oxidoreductase</keyword>
<protein>
    <recommendedName>
        <fullName evidence="7">hypoxia-inducible factor-proline dioxygenase</fullName>
        <ecNumber evidence="7">1.14.11.29</ecNumber>
    </recommendedName>
</protein>
<dbReference type="InterPro" id="IPR005123">
    <property type="entry name" value="Oxoglu/Fe-dep_dioxygenase_dom"/>
</dbReference>
<dbReference type="InterPro" id="IPR006620">
    <property type="entry name" value="Pro_4_hyd_alph"/>
</dbReference>
<evidence type="ECO:0000256" key="8">
    <source>
        <dbReference type="ARBA" id="ARBA00049134"/>
    </source>
</evidence>
<evidence type="ECO:0000256" key="6">
    <source>
        <dbReference type="ARBA" id="ARBA00023004"/>
    </source>
</evidence>
<dbReference type="eggNOG" id="KOG3710">
    <property type="taxonomic scope" value="Eukaryota"/>
</dbReference>
<evidence type="ECO:0000313" key="11">
    <source>
        <dbReference type="Proteomes" id="UP000001593"/>
    </source>
</evidence>
<name>A7SKM8_NEMVE</name>
<dbReference type="Gene3D" id="2.60.120.620">
    <property type="entry name" value="q2cbj1_9rhob like domain"/>
    <property type="match status" value="1"/>
</dbReference>
<dbReference type="EMBL" id="DS469689">
    <property type="protein sequence ID" value="EDO35753.1"/>
    <property type="molecule type" value="Genomic_DNA"/>
</dbReference>
<keyword evidence="4" id="KW-0223">Dioxygenase</keyword>
<evidence type="ECO:0000256" key="4">
    <source>
        <dbReference type="ARBA" id="ARBA00022964"/>
    </source>
</evidence>
<dbReference type="AlphaFoldDB" id="A7SKM8"/>
<gene>
    <name evidence="10" type="ORF">NEMVEDRAFT_v1g53555</name>
</gene>
<dbReference type="GO" id="GO:0031418">
    <property type="term" value="F:L-ascorbic acid binding"/>
    <property type="evidence" value="ECO:0007669"/>
    <property type="project" value="UniProtKB-KW"/>
</dbReference>
<feature type="non-terminal residue" evidence="10">
    <location>
        <position position="1"/>
    </location>
</feature>
<dbReference type="OMA" id="NKMNDNG"/>
<dbReference type="InParanoid" id="A7SKM8"/>
<dbReference type="EC" id="1.14.11.29" evidence="7"/>
<evidence type="ECO:0000259" key="9">
    <source>
        <dbReference type="PROSITE" id="PS51471"/>
    </source>
</evidence>
<evidence type="ECO:0000256" key="7">
    <source>
        <dbReference type="ARBA" id="ARBA00039004"/>
    </source>
</evidence>
<dbReference type="PROSITE" id="PS51471">
    <property type="entry name" value="FE2OG_OXY"/>
    <property type="match status" value="1"/>
</dbReference>
<dbReference type="SMART" id="SM00702">
    <property type="entry name" value="P4Hc"/>
    <property type="match status" value="1"/>
</dbReference>
<dbReference type="PhylomeDB" id="A7SKM8"/>
<dbReference type="GO" id="GO:0071456">
    <property type="term" value="P:cellular response to hypoxia"/>
    <property type="evidence" value="ECO:0000318"/>
    <property type="project" value="GO_Central"/>
</dbReference>
<organism evidence="10 11">
    <name type="scientific">Nematostella vectensis</name>
    <name type="common">Starlet sea anemone</name>
    <dbReference type="NCBI Taxonomy" id="45351"/>
    <lineage>
        <taxon>Eukaryota</taxon>
        <taxon>Metazoa</taxon>
        <taxon>Cnidaria</taxon>
        <taxon>Anthozoa</taxon>
        <taxon>Hexacorallia</taxon>
        <taxon>Actiniaria</taxon>
        <taxon>Edwardsiidae</taxon>
        <taxon>Nematostella</taxon>
    </lineage>
</organism>
<dbReference type="Proteomes" id="UP000001593">
    <property type="component" value="Unassembled WGS sequence"/>
</dbReference>
<evidence type="ECO:0000256" key="1">
    <source>
        <dbReference type="ARBA" id="ARBA00001961"/>
    </source>
</evidence>
<accession>A7SKM8</accession>
<sequence>CILDNFNGSTLAQCIYEEVKGLYFRGELSDGKLSTCEVTEVGPNGRAVREDKVAWLRGVEAKAVQRHMLHMDKFMSHCNKYFHGLEISKSRTHAMVACYPGGGTGYKPHVDNPIRDGRCITTLYYVNPEWNARRDGGILTLFPNSRSRSAVHVEPVMDRMLLFWSDHRTPHTVNPTFKTRFAITLWYFDQKERES</sequence>
<dbReference type="OrthoDB" id="76265at2759"/>
<keyword evidence="11" id="KW-1185">Reference proteome</keyword>
<dbReference type="Pfam" id="PF13640">
    <property type="entry name" value="2OG-FeII_Oxy_3"/>
    <property type="match status" value="1"/>
</dbReference>
<dbReference type="InterPro" id="IPR044862">
    <property type="entry name" value="Pro_4_hyd_alph_FE2OG_OXY"/>
</dbReference>
<dbReference type="InterPro" id="IPR051559">
    <property type="entry name" value="HIF_prolyl_hydroxylases"/>
</dbReference>
<reference evidence="10 11" key="1">
    <citation type="journal article" date="2007" name="Science">
        <title>Sea anemone genome reveals ancestral eumetazoan gene repertoire and genomic organization.</title>
        <authorList>
            <person name="Putnam N.H."/>
            <person name="Srivastava M."/>
            <person name="Hellsten U."/>
            <person name="Dirks B."/>
            <person name="Chapman J."/>
            <person name="Salamov A."/>
            <person name="Terry A."/>
            <person name="Shapiro H."/>
            <person name="Lindquist E."/>
            <person name="Kapitonov V.V."/>
            <person name="Jurka J."/>
            <person name="Genikhovich G."/>
            <person name="Grigoriev I.V."/>
            <person name="Lucas S.M."/>
            <person name="Steele R.E."/>
            <person name="Finnerty J.R."/>
            <person name="Technau U."/>
            <person name="Martindale M.Q."/>
            <person name="Rokhsar D.S."/>
        </authorList>
    </citation>
    <scope>NUCLEOTIDE SEQUENCE [LARGE SCALE GENOMIC DNA]</scope>
    <source>
        <strain evidence="11">CH2 X CH6</strain>
    </source>
</reference>
<dbReference type="STRING" id="45351.A7SKM8"/>
<dbReference type="PANTHER" id="PTHR12907">
    <property type="entry name" value="EGL NINE HOMOLOG-RELATED"/>
    <property type="match status" value="1"/>
</dbReference>
<comment type="cofactor">
    <cofactor evidence="1">
        <name>L-ascorbate</name>
        <dbReference type="ChEBI" id="CHEBI:38290"/>
    </cofactor>
</comment>
<proteinExistence type="predicted"/>
<feature type="domain" description="Fe2OG dioxygenase" evidence="9">
    <location>
        <begin position="90"/>
        <end position="189"/>
    </location>
</feature>
<evidence type="ECO:0000256" key="5">
    <source>
        <dbReference type="ARBA" id="ARBA00023002"/>
    </source>
</evidence>
<dbReference type="GO" id="GO:0160082">
    <property type="term" value="F:hypoxia-inducible factor-proline dioxygenase activity"/>
    <property type="evidence" value="ECO:0007669"/>
    <property type="project" value="UniProtKB-EC"/>
</dbReference>
<keyword evidence="3" id="KW-0847">Vitamin C</keyword>
<keyword evidence="6" id="KW-0408">Iron</keyword>
<dbReference type="PANTHER" id="PTHR12907:SF26">
    <property type="entry name" value="HIF PROLYL HYDROXYLASE, ISOFORM C"/>
    <property type="match status" value="1"/>
</dbReference>
<feature type="non-terminal residue" evidence="10">
    <location>
        <position position="195"/>
    </location>
</feature>
<dbReference type="GO" id="GO:0008198">
    <property type="term" value="F:ferrous iron binding"/>
    <property type="evidence" value="ECO:0000318"/>
    <property type="project" value="GO_Central"/>
</dbReference>
<evidence type="ECO:0000256" key="2">
    <source>
        <dbReference type="ARBA" id="ARBA00022723"/>
    </source>
</evidence>
<keyword evidence="2" id="KW-0479">Metal-binding</keyword>
<dbReference type="HOGENOM" id="CLU_022206_0_1_1"/>
<dbReference type="GO" id="GO:0031543">
    <property type="term" value="F:peptidyl-proline dioxygenase activity"/>
    <property type="evidence" value="ECO:0000318"/>
    <property type="project" value="GO_Central"/>
</dbReference>
<evidence type="ECO:0000256" key="3">
    <source>
        <dbReference type="ARBA" id="ARBA00022896"/>
    </source>
</evidence>
<comment type="catalytic activity">
    <reaction evidence="8">
        <text>L-prolyl-[hypoxia-inducible factor alpha subunit] + 2-oxoglutarate + O2 = trans-4-hydroxy-L-prolyl-[hypoxia-inducible factor alpha subunit] + succinate + CO2</text>
        <dbReference type="Rhea" id="RHEA:48400"/>
        <dbReference type="Rhea" id="RHEA-COMP:12093"/>
        <dbReference type="Rhea" id="RHEA-COMP:12094"/>
        <dbReference type="ChEBI" id="CHEBI:15379"/>
        <dbReference type="ChEBI" id="CHEBI:16526"/>
        <dbReference type="ChEBI" id="CHEBI:16810"/>
        <dbReference type="ChEBI" id="CHEBI:30031"/>
        <dbReference type="ChEBI" id="CHEBI:50342"/>
        <dbReference type="ChEBI" id="CHEBI:61965"/>
        <dbReference type="EC" id="1.14.11.29"/>
    </reaction>
</comment>
<evidence type="ECO:0000313" key="10">
    <source>
        <dbReference type="EMBL" id="EDO35753.1"/>
    </source>
</evidence>
<dbReference type="KEGG" id="nve:5525260"/>